<sequence length="274" mass="29784">MASNSRRVIPSEELSGFQRWQFGSLLDGLAAQPAPVAESVPDAPESPAELLGVDEGMQPTAFIDEESGGVPDDVSPELSDEPALPYPTAEEIEAIQRQAHEEGYQAGLQTGRQQAEVEQRRLQQLADEYGEWLQQAEAALAEEVLDLALVVARQVLRDAYAADRKILLPGIREALAALPAARAPARLHLHPDDCELLQGDLKLELTDDVWRLIPDPALAPGGVRIETPASSLDASLVARWQSQLSVLRRNQREDLQLELSGLPEDGLASDDQGD</sequence>
<dbReference type="Proteomes" id="UP000604481">
    <property type="component" value="Unassembled WGS sequence"/>
</dbReference>
<evidence type="ECO:0000256" key="8">
    <source>
        <dbReference type="ARBA" id="ARBA00022927"/>
    </source>
</evidence>
<comment type="similarity">
    <text evidence="3">Belongs to the FliH family.</text>
</comment>
<dbReference type="GO" id="GO:0005829">
    <property type="term" value="C:cytosol"/>
    <property type="evidence" value="ECO:0007669"/>
    <property type="project" value="TreeGrafter"/>
</dbReference>
<evidence type="ECO:0000256" key="3">
    <source>
        <dbReference type="ARBA" id="ARBA00006602"/>
    </source>
</evidence>
<dbReference type="EMBL" id="JADFUA010000002">
    <property type="protein sequence ID" value="MBE9608810.1"/>
    <property type="molecule type" value="Genomic_DNA"/>
</dbReference>
<proteinExistence type="inferred from homology"/>
<dbReference type="GO" id="GO:0009288">
    <property type="term" value="C:bacterial-type flagellum"/>
    <property type="evidence" value="ECO:0007669"/>
    <property type="project" value="InterPro"/>
</dbReference>
<evidence type="ECO:0000313" key="13">
    <source>
        <dbReference type="Proteomes" id="UP000604481"/>
    </source>
</evidence>
<evidence type="ECO:0000259" key="11">
    <source>
        <dbReference type="Pfam" id="PF02108"/>
    </source>
</evidence>
<dbReference type="PANTHER" id="PTHR34982:SF1">
    <property type="entry name" value="FLAGELLAR ASSEMBLY PROTEIN FLIH"/>
    <property type="match status" value="1"/>
</dbReference>
<dbReference type="GO" id="GO:0071973">
    <property type="term" value="P:bacterial-type flagellum-dependent cell motility"/>
    <property type="evidence" value="ECO:0007669"/>
    <property type="project" value="InterPro"/>
</dbReference>
<dbReference type="AlphaFoldDB" id="A0A8J7FYQ9"/>
<evidence type="ECO:0000256" key="2">
    <source>
        <dbReference type="ARBA" id="ARBA00004496"/>
    </source>
</evidence>
<protein>
    <recommendedName>
        <fullName evidence="4">Flagellar assembly protein FliH</fullName>
    </recommendedName>
</protein>
<keyword evidence="7" id="KW-1005">Bacterial flagellum biogenesis</keyword>
<keyword evidence="9" id="KW-1006">Bacterial flagellum protein export</keyword>
<keyword evidence="5" id="KW-0813">Transport</keyword>
<evidence type="ECO:0000256" key="6">
    <source>
        <dbReference type="ARBA" id="ARBA00022490"/>
    </source>
</evidence>
<comment type="subcellular location">
    <subcellularLocation>
        <location evidence="2">Cytoplasm</location>
    </subcellularLocation>
</comment>
<name>A0A8J7FYQ9_9NEIS</name>
<dbReference type="Pfam" id="PF02108">
    <property type="entry name" value="FliH"/>
    <property type="match status" value="1"/>
</dbReference>
<keyword evidence="13" id="KW-1185">Reference proteome</keyword>
<evidence type="ECO:0000256" key="7">
    <source>
        <dbReference type="ARBA" id="ARBA00022795"/>
    </source>
</evidence>
<comment type="caution">
    <text evidence="12">The sequence shown here is derived from an EMBL/GenBank/DDBJ whole genome shotgun (WGS) entry which is preliminary data.</text>
</comment>
<comment type="function">
    <text evidence="1">Needed for flagellar regrowth and assembly.</text>
</comment>
<organism evidence="12 13">
    <name type="scientific">Chitinilyticum piscinae</name>
    <dbReference type="NCBI Taxonomy" id="2866724"/>
    <lineage>
        <taxon>Bacteria</taxon>
        <taxon>Pseudomonadati</taxon>
        <taxon>Pseudomonadota</taxon>
        <taxon>Betaproteobacteria</taxon>
        <taxon>Neisseriales</taxon>
        <taxon>Chitinibacteraceae</taxon>
        <taxon>Chitinilyticum</taxon>
    </lineage>
</organism>
<dbReference type="InterPro" id="IPR051472">
    <property type="entry name" value="T3SS_Stator/FliH"/>
</dbReference>
<evidence type="ECO:0000313" key="12">
    <source>
        <dbReference type="EMBL" id="MBE9608810.1"/>
    </source>
</evidence>
<dbReference type="GO" id="GO:0044781">
    <property type="term" value="P:bacterial-type flagellum organization"/>
    <property type="evidence" value="ECO:0007669"/>
    <property type="project" value="UniProtKB-KW"/>
</dbReference>
<reference evidence="12 13" key="1">
    <citation type="submission" date="2020-10" db="EMBL/GenBank/DDBJ databases">
        <title>The genome sequence of Chitinilyticum litopenaei 4Y14.</title>
        <authorList>
            <person name="Liu Y."/>
        </authorList>
    </citation>
    <scope>NUCLEOTIDE SEQUENCE [LARGE SCALE GENOMIC DNA]</scope>
    <source>
        <strain evidence="12 13">4Y14</strain>
    </source>
</reference>
<keyword evidence="6" id="KW-0963">Cytoplasm</keyword>
<dbReference type="InterPro" id="IPR000563">
    <property type="entry name" value="Flag_FliH"/>
</dbReference>
<gene>
    <name evidence="12" type="ORF">INR99_05545</name>
</gene>
<dbReference type="InterPro" id="IPR018035">
    <property type="entry name" value="Flagellar_FliH/T3SS_HrpE"/>
</dbReference>
<evidence type="ECO:0000256" key="1">
    <source>
        <dbReference type="ARBA" id="ARBA00003041"/>
    </source>
</evidence>
<evidence type="ECO:0000256" key="10">
    <source>
        <dbReference type="SAM" id="Coils"/>
    </source>
</evidence>
<dbReference type="GO" id="GO:0015031">
    <property type="term" value="P:protein transport"/>
    <property type="evidence" value="ECO:0007669"/>
    <property type="project" value="UniProtKB-KW"/>
</dbReference>
<accession>A0A8J7FYQ9</accession>
<dbReference type="PRINTS" id="PR01003">
    <property type="entry name" value="FLGFLIH"/>
</dbReference>
<dbReference type="RefSeq" id="WP_194115331.1">
    <property type="nucleotide sequence ID" value="NZ_JADFUA010000002.1"/>
</dbReference>
<feature type="domain" description="Flagellar assembly protein FliH/Type III secretion system HrpE" evidence="11">
    <location>
        <begin position="118"/>
        <end position="241"/>
    </location>
</feature>
<feature type="coiled-coil region" evidence="10">
    <location>
        <begin position="108"/>
        <end position="142"/>
    </location>
</feature>
<dbReference type="PANTHER" id="PTHR34982">
    <property type="entry name" value="YOP PROTEINS TRANSLOCATION PROTEIN L"/>
    <property type="match status" value="1"/>
</dbReference>
<evidence type="ECO:0000256" key="5">
    <source>
        <dbReference type="ARBA" id="ARBA00022448"/>
    </source>
</evidence>
<keyword evidence="10" id="KW-0175">Coiled coil</keyword>
<evidence type="ECO:0000256" key="9">
    <source>
        <dbReference type="ARBA" id="ARBA00023225"/>
    </source>
</evidence>
<dbReference type="GO" id="GO:0003774">
    <property type="term" value="F:cytoskeletal motor activity"/>
    <property type="evidence" value="ECO:0007669"/>
    <property type="project" value="InterPro"/>
</dbReference>
<keyword evidence="8" id="KW-0653">Protein transport</keyword>
<evidence type="ECO:0000256" key="4">
    <source>
        <dbReference type="ARBA" id="ARBA00016507"/>
    </source>
</evidence>